<organism evidence="2 3">
    <name type="scientific">Streptomyces albireticuli</name>
    <dbReference type="NCBI Taxonomy" id="1940"/>
    <lineage>
        <taxon>Bacteria</taxon>
        <taxon>Bacillati</taxon>
        <taxon>Actinomycetota</taxon>
        <taxon>Actinomycetes</taxon>
        <taxon>Kitasatosporales</taxon>
        <taxon>Streptomycetaceae</taxon>
        <taxon>Streptomyces</taxon>
    </lineage>
</organism>
<dbReference type="EMBL" id="NSJV01000003">
    <property type="protein sequence ID" value="PAU50907.1"/>
    <property type="molecule type" value="Genomic_DNA"/>
</dbReference>
<reference evidence="2 3" key="1">
    <citation type="submission" date="2017-08" db="EMBL/GenBank/DDBJ databases">
        <title>Genome sequence of Streptomyces albireticuli NRRL B-1670.</title>
        <authorList>
            <person name="Graham D.E."/>
            <person name="Mahan K.M."/>
            <person name="Klingeman D.M."/>
            <person name="Hettich R.L."/>
            <person name="Parry R.J."/>
            <person name="Spain J.C."/>
        </authorList>
    </citation>
    <scope>NUCLEOTIDE SEQUENCE [LARGE SCALE GENOMIC DNA]</scope>
    <source>
        <strain evidence="2 3">NRRL B-1670</strain>
    </source>
</reference>
<dbReference type="AlphaFoldDB" id="A0A2A2DHG9"/>
<gene>
    <name evidence="2" type="ORF">CK936_00070</name>
</gene>
<proteinExistence type="predicted"/>
<feature type="coiled-coil region" evidence="1">
    <location>
        <begin position="48"/>
        <end position="78"/>
    </location>
</feature>
<dbReference type="RefSeq" id="WP_095578378.1">
    <property type="nucleotide sequence ID" value="NZ_JAJQQQ010000008.1"/>
</dbReference>
<keyword evidence="3" id="KW-1185">Reference proteome</keyword>
<evidence type="ECO:0000313" key="3">
    <source>
        <dbReference type="Proteomes" id="UP000218944"/>
    </source>
</evidence>
<dbReference type="Proteomes" id="UP000218944">
    <property type="component" value="Unassembled WGS sequence"/>
</dbReference>
<sequence>MGARRNRGTAPWSRPVRAQAERLREEAGRLRASADGVTLPGVEGTVLRRRIASHAERAERAARSLERAAEALARHEALLAALARGRRESGGATQRE</sequence>
<comment type="caution">
    <text evidence="2">The sequence shown here is derived from an EMBL/GenBank/DDBJ whole genome shotgun (WGS) entry which is preliminary data.</text>
</comment>
<evidence type="ECO:0000313" key="2">
    <source>
        <dbReference type="EMBL" id="PAU50907.1"/>
    </source>
</evidence>
<protein>
    <submittedName>
        <fullName evidence="2">Uncharacterized protein</fullName>
    </submittedName>
</protein>
<name>A0A2A2DHG9_9ACTN</name>
<evidence type="ECO:0000256" key="1">
    <source>
        <dbReference type="SAM" id="Coils"/>
    </source>
</evidence>
<accession>A0A2A2DHG9</accession>
<keyword evidence="1" id="KW-0175">Coiled coil</keyword>